<dbReference type="InterPro" id="IPR001851">
    <property type="entry name" value="ABC_transp_permease"/>
</dbReference>
<dbReference type="CDD" id="cd06580">
    <property type="entry name" value="TM_PBP1_transp_TpRbsC_like"/>
    <property type="match status" value="1"/>
</dbReference>
<keyword evidence="4 6" id="KW-1133">Transmembrane helix</keyword>
<feature type="transmembrane region" description="Helical" evidence="6">
    <location>
        <begin position="325"/>
        <end position="345"/>
    </location>
</feature>
<feature type="transmembrane region" description="Helical" evidence="6">
    <location>
        <begin position="58"/>
        <end position="80"/>
    </location>
</feature>
<organism evidence="7 8">
    <name type="scientific">Alcaligenes endophyticus</name>
    <dbReference type="NCBI Taxonomy" id="1929088"/>
    <lineage>
        <taxon>Bacteria</taxon>
        <taxon>Pseudomonadati</taxon>
        <taxon>Pseudomonadota</taxon>
        <taxon>Betaproteobacteria</taxon>
        <taxon>Burkholderiales</taxon>
        <taxon>Alcaligenaceae</taxon>
        <taxon>Alcaligenes</taxon>
    </lineage>
</organism>
<comment type="caution">
    <text evidence="7">The sequence shown here is derived from an EMBL/GenBank/DDBJ whole genome shotgun (WGS) entry which is preliminary data.</text>
</comment>
<name>A0ABT8EMI7_9BURK</name>
<keyword evidence="5 6" id="KW-0472">Membrane</keyword>
<feature type="transmembrane region" description="Helical" evidence="6">
    <location>
        <begin position="246"/>
        <end position="264"/>
    </location>
</feature>
<dbReference type="PANTHER" id="PTHR47089">
    <property type="entry name" value="ABC TRANSPORTER, PERMEASE PROTEIN"/>
    <property type="match status" value="1"/>
</dbReference>
<evidence type="ECO:0000256" key="6">
    <source>
        <dbReference type="SAM" id="Phobius"/>
    </source>
</evidence>
<evidence type="ECO:0000256" key="4">
    <source>
        <dbReference type="ARBA" id="ARBA00022989"/>
    </source>
</evidence>
<gene>
    <name evidence="7" type="ORF">LMS43_14450</name>
</gene>
<evidence type="ECO:0000256" key="2">
    <source>
        <dbReference type="ARBA" id="ARBA00022475"/>
    </source>
</evidence>
<feature type="transmembrane region" description="Helical" evidence="6">
    <location>
        <begin position="148"/>
        <end position="170"/>
    </location>
</feature>
<feature type="transmembrane region" description="Helical" evidence="6">
    <location>
        <begin position="297"/>
        <end position="313"/>
    </location>
</feature>
<protein>
    <submittedName>
        <fullName evidence="7">ABC transporter permease</fullName>
    </submittedName>
</protein>
<feature type="transmembrane region" description="Helical" evidence="6">
    <location>
        <begin position="92"/>
        <end position="109"/>
    </location>
</feature>
<dbReference type="Proteomes" id="UP001168613">
    <property type="component" value="Unassembled WGS sequence"/>
</dbReference>
<feature type="transmembrane region" description="Helical" evidence="6">
    <location>
        <begin position="199"/>
        <end position="217"/>
    </location>
</feature>
<feature type="transmembrane region" description="Helical" evidence="6">
    <location>
        <begin position="12"/>
        <end position="38"/>
    </location>
</feature>
<dbReference type="PANTHER" id="PTHR47089:SF1">
    <property type="entry name" value="GUANOSINE ABC TRANSPORTER PERMEASE PROTEIN NUPP"/>
    <property type="match status" value="1"/>
</dbReference>
<evidence type="ECO:0000256" key="1">
    <source>
        <dbReference type="ARBA" id="ARBA00004651"/>
    </source>
</evidence>
<sequence length="353" mass="37827">MLSLENRPNPSSWMAFCSPLLAVLLTMLVVGILFALMGTSPWDGLRVFFFEPIKDQHGWAEVGLKVIPLLLISVGLAICFRANIFNIGAEGQLIVGAIFAGAFILQFDSGDNGGFWWVSGALICGVLGGMFWAGITAFLRDYFNTNEILVSLMLVYVAQHLLSFLVHGALMDPDGFGFPQSSLFNDGFLLPALIDGTRLNVAIVLSGLAAIVAWVYLNRSMPGFRLRVGGMAPLAARYAGFSSRRALWISLLASGGLAGLAGAAEVMGPIGQLTPSVSPGYGFAAIIVAFVGRLHPIGVIFSSFIMALIYIGGELAQSRLGMPNAISGIFQGILLFSLLICDVFITKRLVWRK</sequence>
<keyword evidence="8" id="KW-1185">Reference proteome</keyword>
<evidence type="ECO:0000313" key="7">
    <source>
        <dbReference type="EMBL" id="MDN4122493.1"/>
    </source>
</evidence>
<dbReference type="Pfam" id="PF02653">
    <property type="entry name" value="BPD_transp_2"/>
    <property type="match status" value="1"/>
</dbReference>
<keyword evidence="2" id="KW-1003">Cell membrane</keyword>
<comment type="subcellular location">
    <subcellularLocation>
        <location evidence="1">Cell membrane</location>
        <topology evidence="1">Multi-pass membrane protein</topology>
    </subcellularLocation>
</comment>
<keyword evidence="3 6" id="KW-0812">Transmembrane</keyword>
<accession>A0ABT8EMI7</accession>
<proteinExistence type="predicted"/>
<reference evidence="7" key="1">
    <citation type="submission" date="2021-11" db="EMBL/GenBank/DDBJ databases">
        <title>Draft genome sequence of Alcaligenes endophyticus type strain CCUG 75668T.</title>
        <authorList>
            <person name="Salva-Serra F."/>
            <person name="Duran R.E."/>
            <person name="Seeger M."/>
            <person name="Moore E.R.B."/>
            <person name="Jaen-Luchoro D."/>
        </authorList>
    </citation>
    <scope>NUCLEOTIDE SEQUENCE</scope>
    <source>
        <strain evidence="7">CCUG 75668</strain>
    </source>
</reference>
<feature type="transmembrane region" description="Helical" evidence="6">
    <location>
        <begin position="115"/>
        <end position="139"/>
    </location>
</feature>
<evidence type="ECO:0000313" key="8">
    <source>
        <dbReference type="Proteomes" id="UP001168613"/>
    </source>
</evidence>
<evidence type="ECO:0000256" key="5">
    <source>
        <dbReference type="ARBA" id="ARBA00023136"/>
    </source>
</evidence>
<dbReference type="EMBL" id="JAJHNU010000004">
    <property type="protein sequence ID" value="MDN4122493.1"/>
    <property type="molecule type" value="Genomic_DNA"/>
</dbReference>
<evidence type="ECO:0000256" key="3">
    <source>
        <dbReference type="ARBA" id="ARBA00022692"/>
    </source>
</evidence>
<dbReference type="RefSeq" id="WP_266123291.1">
    <property type="nucleotide sequence ID" value="NZ_JAJHNU010000004.1"/>
</dbReference>